<feature type="transmembrane region" description="Helical" evidence="2">
    <location>
        <begin position="92"/>
        <end position="119"/>
    </location>
</feature>
<feature type="compositionally biased region" description="Basic and acidic residues" evidence="1">
    <location>
        <begin position="1"/>
        <end position="12"/>
    </location>
</feature>
<dbReference type="Proteomes" id="UP000467240">
    <property type="component" value="Unassembled WGS sequence"/>
</dbReference>
<dbReference type="AlphaFoldDB" id="A0A7J5BPT7"/>
<organism evidence="3 4">
    <name type="scientific">Pseudoclavibacter chungangensis</name>
    <dbReference type="NCBI Taxonomy" id="587635"/>
    <lineage>
        <taxon>Bacteria</taxon>
        <taxon>Bacillati</taxon>
        <taxon>Actinomycetota</taxon>
        <taxon>Actinomycetes</taxon>
        <taxon>Micrococcales</taxon>
        <taxon>Microbacteriaceae</taxon>
        <taxon>Pseudoclavibacter</taxon>
    </lineage>
</organism>
<comment type="caution">
    <text evidence="3">The sequence shown here is derived from an EMBL/GenBank/DDBJ whole genome shotgun (WGS) entry which is preliminary data.</text>
</comment>
<evidence type="ECO:0000256" key="1">
    <source>
        <dbReference type="SAM" id="MobiDB-lite"/>
    </source>
</evidence>
<evidence type="ECO:0000313" key="3">
    <source>
        <dbReference type="EMBL" id="KAB1655366.1"/>
    </source>
</evidence>
<keyword evidence="2" id="KW-0472">Membrane</keyword>
<protein>
    <submittedName>
        <fullName evidence="3">Uncharacterized protein</fullName>
    </submittedName>
</protein>
<accession>A0A7J5BPT7</accession>
<sequence>MNPDRGDGRAGRGDAQPHVPARPDPVPAALATLRRDGVVVLPGARPAVVDDVRVRGRGLVTAGIVLGSLGAVLLLGGVTARVVAMFTDALDVWALLSLLVFPGILLLTTGGALWLGSLLTGLNVQRRSAADPLPVVLEREGFRVRGAAIAWTDVEAPRIANLTVRGDVSGRMAVMPLTERGRRRINAWPFEARELVGPREYLRSQVRYALLPGIQGYTEAEVMRVFGEARELAAATSGEGPSSTEAPLAGEGCHDGRPPTGTETI</sequence>
<evidence type="ECO:0000256" key="2">
    <source>
        <dbReference type="SAM" id="Phobius"/>
    </source>
</evidence>
<keyword evidence="4" id="KW-1185">Reference proteome</keyword>
<dbReference type="OrthoDB" id="4965522at2"/>
<dbReference type="EMBL" id="WBJZ01000015">
    <property type="protein sequence ID" value="KAB1655366.1"/>
    <property type="molecule type" value="Genomic_DNA"/>
</dbReference>
<reference evidence="3 4" key="1">
    <citation type="submission" date="2019-09" db="EMBL/GenBank/DDBJ databases">
        <title>Phylogeny of genus Pseudoclavibacter and closely related genus.</title>
        <authorList>
            <person name="Li Y."/>
        </authorList>
    </citation>
    <scope>NUCLEOTIDE SEQUENCE [LARGE SCALE GENOMIC DNA]</scope>
    <source>
        <strain evidence="3 4">DSM 23821</strain>
    </source>
</reference>
<gene>
    <name evidence="3" type="ORF">F8O01_12130</name>
</gene>
<feature type="transmembrane region" description="Helical" evidence="2">
    <location>
        <begin position="59"/>
        <end position="80"/>
    </location>
</feature>
<proteinExistence type="predicted"/>
<feature type="region of interest" description="Disordered" evidence="1">
    <location>
        <begin position="1"/>
        <end position="25"/>
    </location>
</feature>
<name>A0A7J5BPT7_9MICO</name>
<keyword evidence="2" id="KW-0812">Transmembrane</keyword>
<keyword evidence="2" id="KW-1133">Transmembrane helix</keyword>
<feature type="region of interest" description="Disordered" evidence="1">
    <location>
        <begin position="234"/>
        <end position="265"/>
    </location>
</feature>
<dbReference type="RefSeq" id="WP_158041140.1">
    <property type="nucleotide sequence ID" value="NZ_JACCFV010000001.1"/>
</dbReference>
<evidence type="ECO:0000313" key="4">
    <source>
        <dbReference type="Proteomes" id="UP000467240"/>
    </source>
</evidence>